<sequence>MAGARGASSRVWAASLLLLAVILTLTGTAGTASAAAGPAFENRVKALDAAVISGVGLNGDIGAGQRRGDGLPQLRLAVGRGVHTYYVILSSVDGASTGTAVLVHKTSCPTGLGVGDAPSRIAGPWSRSDLQRGAFGQSPRGLGSPHLHHADQMPGSAIHEVNPQTHRLPGVHPSGAHWSALVIVMIALLNLLSAAGNASAVSGSVLENRVMGLNAAVNGGLTSVIGCRSSGAGDLRERREQQWRRGHSS</sequence>
<comment type="caution">
    <text evidence="2">The sequence shown here is derived from an EMBL/GenBank/DDBJ whole genome shotgun (WGS) entry which is preliminary data.</text>
</comment>
<evidence type="ECO:0000313" key="2">
    <source>
        <dbReference type="EMBL" id="GAA0638069.1"/>
    </source>
</evidence>
<name>A0ABN1HCI9_9ACTN</name>
<dbReference type="EMBL" id="BAAAHE010000056">
    <property type="protein sequence ID" value="GAA0638069.1"/>
    <property type="molecule type" value="Genomic_DNA"/>
</dbReference>
<protein>
    <submittedName>
        <fullName evidence="2">Uncharacterized protein</fullName>
    </submittedName>
</protein>
<evidence type="ECO:0000256" key="1">
    <source>
        <dbReference type="SAM" id="SignalP"/>
    </source>
</evidence>
<keyword evidence="3" id="KW-1185">Reference proteome</keyword>
<evidence type="ECO:0000313" key="3">
    <source>
        <dbReference type="Proteomes" id="UP001500957"/>
    </source>
</evidence>
<gene>
    <name evidence="2" type="ORF">GCM10009547_48070</name>
</gene>
<dbReference type="RefSeq" id="WP_344609643.1">
    <property type="nucleotide sequence ID" value="NZ_BAAAHE010000056.1"/>
</dbReference>
<feature type="chain" id="PRO_5045552254" evidence="1">
    <location>
        <begin position="35"/>
        <end position="249"/>
    </location>
</feature>
<proteinExistence type="predicted"/>
<dbReference type="Proteomes" id="UP001500957">
    <property type="component" value="Unassembled WGS sequence"/>
</dbReference>
<reference evidence="3" key="1">
    <citation type="journal article" date="2019" name="Int. J. Syst. Evol. Microbiol.">
        <title>The Global Catalogue of Microorganisms (GCM) 10K type strain sequencing project: providing services to taxonomists for standard genome sequencing and annotation.</title>
        <authorList>
            <consortium name="The Broad Institute Genomics Platform"/>
            <consortium name="The Broad Institute Genome Sequencing Center for Infectious Disease"/>
            <person name="Wu L."/>
            <person name="Ma J."/>
        </authorList>
    </citation>
    <scope>NUCLEOTIDE SEQUENCE [LARGE SCALE GENOMIC DNA]</scope>
    <source>
        <strain evidence="3">JCM 10671</strain>
    </source>
</reference>
<accession>A0ABN1HCI9</accession>
<feature type="signal peptide" evidence="1">
    <location>
        <begin position="1"/>
        <end position="34"/>
    </location>
</feature>
<keyword evidence="1" id="KW-0732">Signal</keyword>
<organism evidence="2 3">
    <name type="scientific">Sporichthya brevicatena</name>
    <dbReference type="NCBI Taxonomy" id="171442"/>
    <lineage>
        <taxon>Bacteria</taxon>
        <taxon>Bacillati</taxon>
        <taxon>Actinomycetota</taxon>
        <taxon>Actinomycetes</taxon>
        <taxon>Sporichthyales</taxon>
        <taxon>Sporichthyaceae</taxon>
        <taxon>Sporichthya</taxon>
    </lineage>
</organism>